<name>A0ABT3X0V2_9BACL</name>
<dbReference type="CDD" id="cd16914">
    <property type="entry name" value="EcfT"/>
    <property type="match status" value="1"/>
</dbReference>
<accession>A0ABT3X0V2</accession>
<evidence type="ECO:0000256" key="1">
    <source>
        <dbReference type="ARBA" id="ARBA00004141"/>
    </source>
</evidence>
<evidence type="ECO:0000313" key="6">
    <source>
        <dbReference type="EMBL" id="MCX7570071.1"/>
    </source>
</evidence>
<protein>
    <submittedName>
        <fullName evidence="6">Energy-coupling factor transporter transmembrane component T</fullName>
    </submittedName>
</protein>
<evidence type="ECO:0000256" key="5">
    <source>
        <dbReference type="SAM" id="Phobius"/>
    </source>
</evidence>
<comment type="caution">
    <text evidence="6">The sequence shown here is derived from an EMBL/GenBank/DDBJ whole genome shotgun (WGS) entry which is preliminary data.</text>
</comment>
<feature type="transmembrane region" description="Helical" evidence="5">
    <location>
        <begin position="17"/>
        <end position="46"/>
    </location>
</feature>
<evidence type="ECO:0000256" key="2">
    <source>
        <dbReference type="ARBA" id="ARBA00022692"/>
    </source>
</evidence>
<organism evidence="6 7">
    <name type="scientific">Tumebacillus lacus</name>
    <dbReference type="NCBI Taxonomy" id="2995335"/>
    <lineage>
        <taxon>Bacteria</taxon>
        <taxon>Bacillati</taxon>
        <taxon>Bacillota</taxon>
        <taxon>Bacilli</taxon>
        <taxon>Bacillales</taxon>
        <taxon>Alicyclobacillaceae</taxon>
        <taxon>Tumebacillus</taxon>
    </lineage>
</organism>
<reference evidence="6 7" key="1">
    <citation type="submission" date="2022-11" db="EMBL/GenBank/DDBJ databases">
        <title>Study of microbial diversity in lake waters.</title>
        <authorList>
            <person name="Zhang J."/>
        </authorList>
    </citation>
    <scope>NUCLEOTIDE SEQUENCE [LARGE SCALE GENOMIC DNA]</scope>
    <source>
        <strain evidence="6 7">DT12</strain>
    </source>
</reference>
<dbReference type="Proteomes" id="UP001208017">
    <property type="component" value="Unassembled WGS sequence"/>
</dbReference>
<comment type="subcellular location">
    <subcellularLocation>
        <location evidence="1">Membrane</location>
        <topology evidence="1">Multi-pass membrane protein</topology>
    </subcellularLocation>
</comment>
<feature type="transmembrane region" description="Helical" evidence="5">
    <location>
        <begin position="58"/>
        <end position="79"/>
    </location>
</feature>
<evidence type="ECO:0000256" key="3">
    <source>
        <dbReference type="ARBA" id="ARBA00022989"/>
    </source>
</evidence>
<keyword evidence="2 5" id="KW-0812">Transmembrane</keyword>
<dbReference type="PANTHER" id="PTHR33514">
    <property type="entry name" value="PROTEIN ABCI12, CHLOROPLASTIC"/>
    <property type="match status" value="1"/>
</dbReference>
<feature type="transmembrane region" description="Helical" evidence="5">
    <location>
        <begin position="231"/>
        <end position="248"/>
    </location>
</feature>
<proteinExistence type="predicted"/>
<dbReference type="EMBL" id="JAPMLT010000003">
    <property type="protein sequence ID" value="MCX7570071.1"/>
    <property type="molecule type" value="Genomic_DNA"/>
</dbReference>
<dbReference type="PANTHER" id="PTHR33514:SF13">
    <property type="entry name" value="PROTEIN ABCI12, CHLOROPLASTIC"/>
    <property type="match status" value="1"/>
</dbReference>
<keyword evidence="7" id="KW-1185">Reference proteome</keyword>
<keyword evidence="4 5" id="KW-0472">Membrane</keyword>
<dbReference type="Pfam" id="PF02361">
    <property type="entry name" value="CbiQ"/>
    <property type="match status" value="1"/>
</dbReference>
<evidence type="ECO:0000256" key="4">
    <source>
        <dbReference type="ARBA" id="ARBA00023136"/>
    </source>
</evidence>
<evidence type="ECO:0000313" key="7">
    <source>
        <dbReference type="Proteomes" id="UP001208017"/>
    </source>
</evidence>
<sequence length="249" mass="27973">MSETDSLVSRVNPSIKLFLHLIAMLLLIVAKDPVTTLYLLAIPVLLSLTVARIPLKRFLVRIAPFLVLLATTTWMLAAYGKGTTVVYELGWFRFTEEGLSNGLNIGFRTMAFVSYGLLFTETTDVTKLVLSLMQQCKLPPKIAYAMLAAFRFLPMFKEEYEQVKAAHRVRGVARVPGIRGKVQAVLRYTVPLLAQGIRKAERVAVALEARGFDGSWNRTFYRTVPITWRDGVYLVILAVLHVGVWVLVK</sequence>
<keyword evidence="3 5" id="KW-1133">Transmembrane helix</keyword>
<dbReference type="RefSeq" id="WP_267151313.1">
    <property type="nucleotide sequence ID" value="NZ_JAPMLT010000003.1"/>
</dbReference>
<gene>
    <name evidence="6" type="ORF">OS242_08845</name>
</gene>
<dbReference type="InterPro" id="IPR003339">
    <property type="entry name" value="ABC/ECF_trnsptr_transmembrane"/>
</dbReference>